<name>A0A212JG98_9BACT</name>
<dbReference type="EMBL" id="FLUM01000001">
    <property type="protein sequence ID" value="SBV98469.1"/>
    <property type="molecule type" value="Genomic_DNA"/>
</dbReference>
<gene>
    <name evidence="1" type="ORF">KL86DYS1_12181</name>
</gene>
<protein>
    <submittedName>
        <fullName evidence="1">Uncharacterized protein</fullName>
    </submittedName>
</protein>
<dbReference type="AlphaFoldDB" id="A0A212JG98"/>
<accession>A0A212JG98</accession>
<evidence type="ECO:0000313" key="1">
    <source>
        <dbReference type="EMBL" id="SBV98469.1"/>
    </source>
</evidence>
<organism evidence="1">
    <name type="scientific">uncultured Dysgonomonas sp</name>
    <dbReference type="NCBI Taxonomy" id="206096"/>
    <lineage>
        <taxon>Bacteria</taxon>
        <taxon>Pseudomonadati</taxon>
        <taxon>Bacteroidota</taxon>
        <taxon>Bacteroidia</taxon>
        <taxon>Bacteroidales</taxon>
        <taxon>Dysgonomonadaceae</taxon>
        <taxon>Dysgonomonas</taxon>
        <taxon>environmental samples</taxon>
    </lineage>
</organism>
<proteinExistence type="predicted"/>
<dbReference type="RefSeq" id="WP_296940820.1">
    <property type="nucleotide sequence ID" value="NZ_LT599032.1"/>
</dbReference>
<reference evidence="1" key="1">
    <citation type="submission" date="2016-04" db="EMBL/GenBank/DDBJ databases">
        <authorList>
            <person name="Evans L.H."/>
            <person name="Alamgir A."/>
            <person name="Owens N."/>
            <person name="Weber N.D."/>
            <person name="Virtaneva K."/>
            <person name="Barbian K."/>
            <person name="Babar A."/>
            <person name="Rosenke K."/>
        </authorList>
    </citation>
    <scope>NUCLEOTIDE SEQUENCE</scope>
    <source>
        <strain evidence="1">86-1</strain>
    </source>
</reference>
<sequence length="56" mass="6619">MKTSDLEKGNRYRYTAGCESIEITYLYEIINGYLFEHDGVRKPLSIIEVKLYIEEI</sequence>